<proteinExistence type="inferred from homology"/>
<feature type="transmembrane region" description="Helical" evidence="9">
    <location>
        <begin position="65"/>
        <end position="90"/>
    </location>
</feature>
<keyword evidence="3 9" id="KW-0813">Transport</keyword>
<dbReference type="Proteomes" id="UP000230008">
    <property type="component" value="Chromosome"/>
</dbReference>
<name>A0A2D3TAU6_9ENTR</name>
<keyword evidence="8 9" id="KW-0472">Membrane</keyword>
<comment type="subcellular location">
    <subcellularLocation>
        <location evidence="9">Cell inner membrane</location>
        <topology evidence="9">Multi-pass membrane protein</topology>
    </subcellularLocation>
    <subcellularLocation>
        <location evidence="1">Cell membrane</location>
        <topology evidence="1">Multi-pass membrane protein</topology>
    </subcellularLocation>
</comment>
<dbReference type="PANTHER" id="PTHR30413:SF10">
    <property type="entry name" value="CAPSULE POLYSACCHARIDE EXPORT INNER-MEMBRANE PROTEIN CTRC"/>
    <property type="match status" value="1"/>
</dbReference>
<evidence type="ECO:0000256" key="6">
    <source>
        <dbReference type="ARBA" id="ARBA00022989"/>
    </source>
</evidence>
<keyword evidence="7" id="KW-0762">Sugar transport</keyword>
<keyword evidence="4 9" id="KW-1003">Cell membrane</keyword>
<dbReference type="InterPro" id="IPR013525">
    <property type="entry name" value="ABC2_TM"/>
</dbReference>
<gene>
    <name evidence="11" type="ORF">BJP41_04265</name>
</gene>
<keyword evidence="6 9" id="KW-1133">Transmembrane helix</keyword>
<dbReference type="Pfam" id="PF01061">
    <property type="entry name" value="ABC2_membrane"/>
    <property type="match status" value="1"/>
</dbReference>
<dbReference type="GO" id="GO:0015774">
    <property type="term" value="P:polysaccharide transport"/>
    <property type="evidence" value="ECO:0007669"/>
    <property type="project" value="UniProtKB-KW"/>
</dbReference>
<dbReference type="AlphaFoldDB" id="A0A2D3TAU6"/>
<evidence type="ECO:0000259" key="10">
    <source>
        <dbReference type="PROSITE" id="PS51012"/>
    </source>
</evidence>
<dbReference type="GO" id="GO:0015920">
    <property type="term" value="P:lipopolysaccharide transport"/>
    <property type="evidence" value="ECO:0007669"/>
    <property type="project" value="TreeGrafter"/>
</dbReference>
<protein>
    <recommendedName>
        <fullName evidence="9">Transport permease protein</fullName>
    </recommendedName>
</protein>
<feature type="domain" description="ABC transmembrane type-2" evidence="10">
    <location>
        <begin position="33"/>
        <end position="253"/>
    </location>
</feature>
<organism evidence="11 12">
    <name type="scientific">Candidatus Williamhamiltonella defendens</name>
    <dbReference type="NCBI Taxonomy" id="138072"/>
    <lineage>
        <taxon>Bacteria</taxon>
        <taxon>Pseudomonadati</taxon>
        <taxon>Pseudomonadota</taxon>
        <taxon>Gammaproteobacteria</taxon>
        <taxon>Enterobacterales</taxon>
        <taxon>Enterobacteriaceae</taxon>
        <taxon>aphid secondary symbionts</taxon>
        <taxon>Candidatus Williamhamiltonella</taxon>
    </lineage>
</organism>
<evidence type="ECO:0000256" key="8">
    <source>
        <dbReference type="ARBA" id="ARBA00023136"/>
    </source>
</evidence>
<reference evidence="12" key="2">
    <citation type="submission" date="2017-11" db="EMBL/GenBank/DDBJ databases">
        <title>PacBio sequencing of new strain of the secondary endosymbiont Candidatus Hamiltonella defensa.</title>
        <authorList>
            <person name="Strand M.R."/>
            <person name="Oliver K."/>
        </authorList>
    </citation>
    <scope>NUCLEOTIDE SEQUENCE [LARGE SCALE GENOMIC DNA]</scope>
    <source>
        <strain evidence="12">A2C</strain>
    </source>
</reference>
<evidence type="ECO:0000256" key="5">
    <source>
        <dbReference type="ARBA" id="ARBA00022692"/>
    </source>
</evidence>
<evidence type="ECO:0000256" key="7">
    <source>
        <dbReference type="ARBA" id="ARBA00023047"/>
    </source>
</evidence>
<keyword evidence="5 9" id="KW-0812">Transmembrane</keyword>
<feature type="transmembrane region" description="Helical" evidence="9">
    <location>
        <begin position="139"/>
        <end position="165"/>
    </location>
</feature>
<evidence type="ECO:0000256" key="2">
    <source>
        <dbReference type="ARBA" id="ARBA00007783"/>
    </source>
</evidence>
<comment type="similarity">
    <text evidence="2 9">Belongs to the ABC-2 integral membrane protein family.</text>
</comment>
<dbReference type="EMBL" id="CP017606">
    <property type="protein sequence ID" value="ATW30670.1"/>
    <property type="molecule type" value="Genomic_DNA"/>
</dbReference>
<evidence type="ECO:0000256" key="9">
    <source>
        <dbReference type="RuleBase" id="RU361157"/>
    </source>
</evidence>
<evidence type="ECO:0000256" key="1">
    <source>
        <dbReference type="ARBA" id="ARBA00004651"/>
    </source>
</evidence>
<evidence type="ECO:0000256" key="4">
    <source>
        <dbReference type="ARBA" id="ARBA00022475"/>
    </source>
</evidence>
<accession>A0A2D3TAU6</accession>
<evidence type="ECO:0000313" key="12">
    <source>
        <dbReference type="Proteomes" id="UP000230008"/>
    </source>
</evidence>
<reference evidence="12" key="1">
    <citation type="submission" date="2016-10" db="EMBL/GenBank/DDBJ databases">
        <authorList>
            <person name="Chevignon G."/>
        </authorList>
    </citation>
    <scope>NUCLEOTIDE SEQUENCE [LARGE SCALE GENOMIC DNA]</scope>
    <source>
        <strain evidence="12">A2C</strain>
    </source>
</reference>
<feature type="transmembrane region" description="Helical" evidence="9">
    <location>
        <begin position="32"/>
        <end position="53"/>
    </location>
</feature>
<dbReference type="GO" id="GO:0140359">
    <property type="term" value="F:ABC-type transporter activity"/>
    <property type="evidence" value="ECO:0007669"/>
    <property type="project" value="InterPro"/>
</dbReference>
<dbReference type="PROSITE" id="PS51012">
    <property type="entry name" value="ABC_TM2"/>
    <property type="match status" value="1"/>
</dbReference>
<feature type="transmembrane region" description="Helical" evidence="9">
    <location>
        <begin position="172"/>
        <end position="191"/>
    </location>
</feature>
<dbReference type="GO" id="GO:0005886">
    <property type="term" value="C:plasma membrane"/>
    <property type="evidence" value="ECO:0007669"/>
    <property type="project" value="UniProtKB-SubCell"/>
</dbReference>
<sequence>MSNDYWVKIWRSRFFWIHLVFSDLRSRWRRSFFGMAWAIIQPLGLTLLMSFVFSKLFHSDIGTYAPYIFSGVIIWDYILTSVTGGALSFVQAEAYIKQCRHPLAIYTLRTVLVGLMILAFAIIALFVWAAVVFPEHIGWHWLAVLSIFPILVLITWPFATLLSYIGARFRDLPHVMGLIMQALWFMSPVYFQAKMFRGGGLDLLIDFNPVYHILQIFRAPLLEGKWPTAANYGYALIPACVFAFLAWLVGRKFEKRVIFYL</sequence>
<feature type="transmembrane region" description="Helical" evidence="9">
    <location>
        <begin position="111"/>
        <end position="133"/>
    </location>
</feature>
<dbReference type="InterPro" id="IPR047817">
    <property type="entry name" value="ABC2_TM_bact-type"/>
</dbReference>
<evidence type="ECO:0000256" key="3">
    <source>
        <dbReference type="ARBA" id="ARBA00022448"/>
    </source>
</evidence>
<dbReference type="PANTHER" id="PTHR30413">
    <property type="entry name" value="INNER MEMBRANE TRANSPORT PERMEASE"/>
    <property type="match status" value="1"/>
</dbReference>
<keyword evidence="7" id="KW-0625">Polysaccharide transport</keyword>
<feature type="transmembrane region" description="Helical" evidence="9">
    <location>
        <begin position="232"/>
        <end position="250"/>
    </location>
</feature>
<evidence type="ECO:0000313" key="11">
    <source>
        <dbReference type="EMBL" id="ATW30670.1"/>
    </source>
</evidence>